<organism evidence="2 3">
    <name type="scientific">Lasius niger</name>
    <name type="common">Black garden ant</name>
    <dbReference type="NCBI Taxonomy" id="67767"/>
    <lineage>
        <taxon>Eukaryota</taxon>
        <taxon>Metazoa</taxon>
        <taxon>Ecdysozoa</taxon>
        <taxon>Arthropoda</taxon>
        <taxon>Hexapoda</taxon>
        <taxon>Insecta</taxon>
        <taxon>Pterygota</taxon>
        <taxon>Neoptera</taxon>
        <taxon>Endopterygota</taxon>
        <taxon>Hymenoptera</taxon>
        <taxon>Apocrita</taxon>
        <taxon>Aculeata</taxon>
        <taxon>Formicoidea</taxon>
        <taxon>Formicidae</taxon>
        <taxon>Formicinae</taxon>
        <taxon>Lasius</taxon>
        <taxon>Lasius</taxon>
    </lineage>
</organism>
<dbReference type="PaxDb" id="67767-A0A0J7K498"/>
<accession>A0A0J7K498</accession>
<dbReference type="Proteomes" id="UP000036403">
    <property type="component" value="Unassembled WGS sequence"/>
</dbReference>
<evidence type="ECO:0000313" key="2">
    <source>
        <dbReference type="EMBL" id="KMQ85147.1"/>
    </source>
</evidence>
<evidence type="ECO:0000313" key="3">
    <source>
        <dbReference type="Proteomes" id="UP000036403"/>
    </source>
</evidence>
<dbReference type="AlphaFoldDB" id="A0A0J7K498"/>
<sequence length="427" mass="48453">MCNYEANIWSEPTEPETLDINTAAVAGSITIGIGFAQLEELCAAMSIPCMSDKTYVKFRENVINDFEKTAMENMKVAGKVEKQLALERKESVNDIPYITVVADGSWMKRSYGNAYDSLSGVGAIIGYRTKKVLFIGIRNKFCTICDIAERNGIKPRDHKCYKNFDRNASSTSMESDAIAEGFKCSLKMHGIIYRTVIADGDISVYQTIVDSKPYREQMVTVKKIECTNHLLRNLCKKLRAVAETTQQKMYRKRGFVQLRNVVKTNILKIRKEVIKAIDLRKEEKQPDHYKAMELQKDILNIPSHIFGEHKGCKKRGRICDHDETKKNYVPFLKLHGLYQKVESAIVYLSGYSDSLLLKFTNNPAESFNSIICKEIGGKRINFGNRGSYNARIAGAVVQYNTQQVLTQVHKSICNNVPPIVDTLEKRR</sequence>
<evidence type="ECO:0000259" key="1">
    <source>
        <dbReference type="Pfam" id="PF20700"/>
    </source>
</evidence>
<reference evidence="2 3" key="1">
    <citation type="submission" date="2015-04" db="EMBL/GenBank/DDBJ databases">
        <title>Lasius niger genome sequencing.</title>
        <authorList>
            <person name="Konorov E.A."/>
            <person name="Nikitin M.A."/>
            <person name="Kirill M.V."/>
            <person name="Chang P."/>
        </authorList>
    </citation>
    <scope>NUCLEOTIDE SEQUENCE [LARGE SCALE GENOMIC DNA]</scope>
    <source>
        <tissue evidence="2">Whole</tissue>
    </source>
</reference>
<dbReference type="OrthoDB" id="7699847at2759"/>
<protein>
    <recommendedName>
        <fullName evidence="1">Mutator-like transposase domain-containing protein</fullName>
    </recommendedName>
</protein>
<dbReference type="EMBL" id="LBMM01014542">
    <property type="protein sequence ID" value="KMQ85147.1"/>
    <property type="molecule type" value="Genomic_DNA"/>
</dbReference>
<keyword evidence="3" id="KW-1185">Reference proteome</keyword>
<gene>
    <name evidence="2" type="ORF">RF55_16478</name>
</gene>
<dbReference type="Pfam" id="PF20700">
    <property type="entry name" value="Mutator"/>
    <property type="match status" value="1"/>
</dbReference>
<proteinExistence type="predicted"/>
<comment type="caution">
    <text evidence="2">The sequence shown here is derived from an EMBL/GenBank/DDBJ whole genome shotgun (WGS) entry which is preliminary data.</text>
</comment>
<feature type="domain" description="Mutator-like transposase" evidence="1">
    <location>
        <begin position="1"/>
        <end position="319"/>
    </location>
</feature>
<dbReference type="InterPro" id="IPR049012">
    <property type="entry name" value="Mutator_transp_dom"/>
</dbReference>
<name>A0A0J7K498_LASNI</name>